<gene>
    <name evidence="4" type="ORF">pPAA3_0013</name>
</gene>
<dbReference type="InterPro" id="IPR038161">
    <property type="entry name" value="VirB9/CagX/TrbG_C_sf"/>
</dbReference>
<evidence type="ECO:0000256" key="2">
    <source>
        <dbReference type="ARBA" id="ARBA00022729"/>
    </source>
</evidence>
<comment type="similarity">
    <text evidence="1">Belongs to the TrbG/VirB9 family.</text>
</comment>
<dbReference type="InterPro" id="IPR033645">
    <property type="entry name" value="VirB9/CagX/TrbG_C"/>
</dbReference>
<name>D8MC02_9GAMM</name>
<protein>
    <submittedName>
        <fullName evidence="4">Pilx9/VirB9-like protein</fullName>
    </submittedName>
</protein>
<dbReference type="CDD" id="cd06911">
    <property type="entry name" value="VirB9_CagX_TrbG"/>
    <property type="match status" value="1"/>
</dbReference>
<dbReference type="NCBIfam" id="TIGR02781">
    <property type="entry name" value="VirB9"/>
    <property type="match status" value="1"/>
</dbReference>
<dbReference type="Gene3D" id="2.60.40.2500">
    <property type="match status" value="1"/>
</dbReference>
<sequence length="295" mass="33044">MKKITLTMLALMMCGAAWGAATPQASRYDNRMQQVSYNPQNVTVVNTKAGFMTTLVFDDDEAVISAKPGFEEAWEAKTDANRVYVRPVALTQGAPGEDGNTTQIVIPPNGRDWHTNLFVVTSKRFYNVELNVIDDKSAQQPAFQVSYRYPGEARDKANRETSARQREWAQKQEQEKIQKTLVTAQVPRNWDYWMRGNASSIAPDFAYDDGRFTFLGFSPQKDIPSVFRYLDGKEQVVNSSVQKKGNFTVLVIQETATRLVLRSGNAVIGLENRGFGKVQAADGSTVSPQVERVER</sequence>
<organism evidence="4">
    <name type="scientific">Photorhabdus asymbiotica</name>
    <dbReference type="NCBI Taxonomy" id="291112"/>
    <lineage>
        <taxon>Bacteria</taxon>
        <taxon>Pseudomonadati</taxon>
        <taxon>Pseudomonadota</taxon>
        <taxon>Gammaproteobacteria</taxon>
        <taxon>Enterobacterales</taxon>
        <taxon>Morganellaceae</taxon>
        <taxon>Photorhabdus</taxon>
    </lineage>
</organism>
<dbReference type="InterPro" id="IPR010258">
    <property type="entry name" value="Conjugal_tfr_TrbG/VirB9/CagX"/>
</dbReference>
<reference evidence="4" key="1">
    <citation type="journal article" date="2010" name="FEMS Microbiol. Lett.">
        <title>New plasmids and putative virulence factors from the draft genome of an Australian clinical isolate of Photorhabdus asymbiotica.</title>
        <authorList>
            <person name="Wilkinson P.A."/>
            <person name="Paszkiewicz K."/>
            <person name="Moorhouse A."/>
            <person name="Szubert J.M."/>
            <person name="Beatson S."/>
            <person name="Gerrard J."/>
            <person name="Waterfield N.R."/>
            <person name="ffrench-Constant R.H."/>
        </authorList>
    </citation>
    <scope>NUCLEOTIDE SEQUENCE</scope>
    <source>
        <strain evidence="4">Kingscliff</strain>
        <plasmid evidence="4">pPAA3</plasmid>
    </source>
</reference>
<dbReference type="Pfam" id="PF03524">
    <property type="entry name" value="CagX"/>
    <property type="match status" value="1"/>
</dbReference>
<proteinExistence type="inferred from homology"/>
<keyword evidence="4" id="KW-0614">Plasmid</keyword>
<keyword evidence="2 3" id="KW-0732">Signal</keyword>
<feature type="chain" id="PRO_5003117840" evidence="3">
    <location>
        <begin position="20"/>
        <end position="295"/>
    </location>
</feature>
<dbReference type="InterPro" id="IPR014148">
    <property type="entry name" value="VirB9"/>
</dbReference>
<evidence type="ECO:0000256" key="3">
    <source>
        <dbReference type="SAM" id="SignalP"/>
    </source>
</evidence>
<feature type="signal peptide" evidence="3">
    <location>
        <begin position="1"/>
        <end position="19"/>
    </location>
</feature>
<dbReference type="EMBL" id="FN691998">
    <property type="protein sequence ID" value="CBL47404.1"/>
    <property type="molecule type" value="Genomic_DNA"/>
</dbReference>
<geneLocation type="plasmid" evidence="4">
    <name>pPAA3</name>
</geneLocation>
<evidence type="ECO:0000313" key="4">
    <source>
        <dbReference type="EMBL" id="CBL47404.1"/>
    </source>
</evidence>
<dbReference type="AlphaFoldDB" id="D8MC02"/>
<evidence type="ECO:0000256" key="1">
    <source>
        <dbReference type="ARBA" id="ARBA00006135"/>
    </source>
</evidence>
<accession>D8MC02</accession>